<keyword evidence="1 3" id="KW-0474">Menaquinone biosynthesis</keyword>
<dbReference type="InterPro" id="IPR029058">
    <property type="entry name" value="AB_hydrolase_fold"/>
</dbReference>
<evidence type="ECO:0000313" key="5">
    <source>
        <dbReference type="EMBL" id="TQR14059.1"/>
    </source>
</evidence>
<dbReference type="Gene3D" id="3.40.50.1820">
    <property type="entry name" value="alpha/beta hydrolase"/>
    <property type="match status" value="1"/>
</dbReference>
<dbReference type="NCBIfam" id="TIGR03695">
    <property type="entry name" value="menH_SHCHC"/>
    <property type="match status" value="1"/>
</dbReference>
<comment type="function">
    <text evidence="3">Catalyzes a proton abstraction reaction that results in 2,5-elimination of pyruvate from 2-succinyl-5-enolpyruvyl-6-hydroxy-3-cyclohexene-1-carboxylate (SEPHCHC) and the formation of 2-succinyl-6-hydroxy-2,4-cyclohexadiene-1-carboxylate (SHCHC).</text>
</comment>
<comment type="caution">
    <text evidence="5">The sequence shown here is derived from an EMBL/GenBank/DDBJ whole genome shotgun (WGS) entry which is preliminary data.</text>
</comment>
<comment type="subunit">
    <text evidence="3">Monomer.</text>
</comment>
<comment type="catalytic activity">
    <reaction evidence="3">
        <text>5-enolpyruvoyl-6-hydroxy-2-succinyl-cyclohex-3-ene-1-carboxylate = (1R,6R)-6-hydroxy-2-succinyl-cyclohexa-2,4-diene-1-carboxylate + pyruvate</text>
        <dbReference type="Rhea" id="RHEA:25597"/>
        <dbReference type="ChEBI" id="CHEBI:15361"/>
        <dbReference type="ChEBI" id="CHEBI:58689"/>
        <dbReference type="ChEBI" id="CHEBI:58818"/>
        <dbReference type="EC" id="4.2.99.20"/>
    </reaction>
</comment>
<dbReference type="EC" id="4.2.99.20" evidence="3"/>
<protein>
    <recommendedName>
        <fullName evidence="3">Putative 2-succinyl-6-hydroxy-2,4-cyclohexadiene-1-carboxylate synthase</fullName>
        <shortName evidence="3">SHCHC synthase</shortName>
        <ecNumber evidence="3">4.2.99.20</ecNumber>
    </recommendedName>
</protein>
<gene>
    <name evidence="3 5" type="primary">menH</name>
    <name evidence="5" type="ORF">FG382_10580</name>
</gene>
<evidence type="ECO:0000259" key="4">
    <source>
        <dbReference type="Pfam" id="PF00561"/>
    </source>
</evidence>
<dbReference type="OrthoDB" id="9808398at2"/>
<organism evidence="5 6">
    <name type="scientific">Psychrobacillus lasiicapitis</name>
    <dbReference type="NCBI Taxonomy" id="1636719"/>
    <lineage>
        <taxon>Bacteria</taxon>
        <taxon>Bacillati</taxon>
        <taxon>Bacillota</taxon>
        <taxon>Bacilli</taxon>
        <taxon>Bacillales</taxon>
        <taxon>Bacillaceae</taxon>
        <taxon>Psychrobacillus</taxon>
    </lineage>
</organism>
<name>A0A544T9B6_9BACI</name>
<dbReference type="EMBL" id="VDGH01000005">
    <property type="protein sequence ID" value="TQR14059.1"/>
    <property type="molecule type" value="Genomic_DNA"/>
</dbReference>
<comment type="pathway">
    <text evidence="3">Quinol/quinone metabolism; 1,4-dihydroxy-2-naphthoate biosynthesis; 1,4-dihydroxy-2-naphthoate from chorismate: step 3/7.</text>
</comment>
<dbReference type="SUPFAM" id="SSF53474">
    <property type="entry name" value="alpha/beta-Hydrolases"/>
    <property type="match status" value="1"/>
</dbReference>
<evidence type="ECO:0000256" key="3">
    <source>
        <dbReference type="HAMAP-Rule" id="MF_01660"/>
    </source>
</evidence>
<comment type="pathway">
    <text evidence="3">Quinol/quinone metabolism; menaquinone biosynthesis.</text>
</comment>
<dbReference type="Proteomes" id="UP000317316">
    <property type="component" value="Unassembled WGS sequence"/>
</dbReference>
<dbReference type="GO" id="GO:0009234">
    <property type="term" value="P:menaquinone biosynthetic process"/>
    <property type="evidence" value="ECO:0007669"/>
    <property type="project" value="UniProtKB-UniRule"/>
</dbReference>
<evidence type="ECO:0000313" key="6">
    <source>
        <dbReference type="Proteomes" id="UP000317316"/>
    </source>
</evidence>
<accession>A0A544T9B6</accession>
<feature type="domain" description="AB hydrolase-1" evidence="4">
    <location>
        <begin position="14"/>
        <end position="246"/>
    </location>
</feature>
<dbReference type="UniPathway" id="UPA01057">
    <property type="reaction ID" value="UER00900"/>
</dbReference>
<dbReference type="GO" id="GO:0070205">
    <property type="term" value="F:2-succinyl-6-hydroxy-2,4-cyclohexadiene-1-carboxylate synthase activity"/>
    <property type="evidence" value="ECO:0007669"/>
    <property type="project" value="UniProtKB-UniRule"/>
</dbReference>
<dbReference type="Pfam" id="PF00561">
    <property type="entry name" value="Abhydrolase_1"/>
    <property type="match status" value="1"/>
</dbReference>
<dbReference type="UniPathway" id="UPA00079"/>
<dbReference type="AlphaFoldDB" id="A0A544T9B6"/>
<reference evidence="5 6" key="1">
    <citation type="submission" date="2019-05" db="EMBL/GenBank/DDBJ databases">
        <title>Psychrobacillus vulpis sp. nov., a new species isolated from feces of a red fox that inhabits in The Tablas de Daimiel Natural Park, Albacete, Spain.</title>
        <authorList>
            <person name="Rodriguez M."/>
            <person name="Reina J.C."/>
            <person name="Bejar V."/>
            <person name="Llamas I."/>
        </authorList>
    </citation>
    <scope>NUCLEOTIDE SEQUENCE [LARGE SCALE GENOMIC DNA]</scope>
    <source>
        <strain evidence="5 6">NEAU-3TGS17</strain>
    </source>
</reference>
<dbReference type="PANTHER" id="PTHR42916:SF1">
    <property type="entry name" value="PROTEIN PHYLLO, CHLOROPLASTIC"/>
    <property type="match status" value="1"/>
</dbReference>
<proteinExistence type="inferred from homology"/>
<dbReference type="PRINTS" id="PR00412">
    <property type="entry name" value="EPOXHYDRLASE"/>
</dbReference>
<dbReference type="PANTHER" id="PTHR42916">
    <property type="entry name" value="2-SUCCINYL-5-ENOLPYRUVYL-6-HYDROXY-3-CYCLOHEXENE-1-CARBOXYLATE SYNTHASE"/>
    <property type="match status" value="1"/>
</dbReference>
<evidence type="ECO:0000256" key="1">
    <source>
        <dbReference type="ARBA" id="ARBA00022428"/>
    </source>
</evidence>
<evidence type="ECO:0000256" key="2">
    <source>
        <dbReference type="ARBA" id="ARBA00023239"/>
    </source>
</evidence>
<comment type="similarity">
    <text evidence="3">Belongs to the AB hydrolase superfamily. MenH family.</text>
</comment>
<dbReference type="InterPro" id="IPR022485">
    <property type="entry name" value="SHCHC_synthase_MenH"/>
</dbReference>
<dbReference type="PRINTS" id="PR00111">
    <property type="entry name" value="ABHYDROLASE"/>
</dbReference>
<keyword evidence="6" id="KW-1185">Reference proteome</keyword>
<dbReference type="InterPro" id="IPR000073">
    <property type="entry name" value="AB_hydrolase_1"/>
</dbReference>
<dbReference type="InterPro" id="IPR000639">
    <property type="entry name" value="Epox_hydrolase-like"/>
</dbReference>
<sequence length="263" mass="29789">MHIKRYNIGATEKVVCLHGFTGSSSTWEEVISYLPSSVEILAIDLIGHGLTEKPVDATRYDVEEQIEDLHAIFQQLEWAHFTLVGYSMGGRLALAYTAKYPVDRLILESSSPGLADDEERQKRKLSDELLAERIRKEGVISFVDFWENISLFQTQKKLSPEKQTVIRKERLAQSAVGLSNSLKGFSTGVQPSYWTILKDITIPVLLVVGELDLKFCAIARRMQQELPNSHLEVIEDTGHAIHVEKPKIFATIIKKVILEEEER</sequence>
<keyword evidence="2 3" id="KW-0456">Lyase</keyword>
<dbReference type="HAMAP" id="MF_01660">
    <property type="entry name" value="MenH"/>
    <property type="match status" value="1"/>
</dbReference>